<sequence length="53" mass="5617">MLQDNMTHSPVPCPRGNAPSLRTVFGNAPCTRSAHAIRPAGAAIVERVRPPTP</sequence>
<proteinExistence type="predicted"/>
<evidence type="ECO:0000313" key="1">
    <source>
        <dbReference type="EMBL" id="AEG69072.1"/>
    </source>
</evidence>
<evidence type="ECO:0000313" key="2">
    <source>
        <dbReference type="Proteomes" id="UP000007953"/>
    </source>
</evidence>
<dbReference type="Proteomes" id="UP000007953">
    <property type="component" value="Chromosome"/>
</dbReference>
<accession>F6G1K2</accession>
<protein>
    <submittedName>
        <fullName evidence="1">Uncharacterized protein</fullName>
    </submittedName>
</protein>
<reference evidence="1 2" key="1">
    <citation type="journal article" date="2011" name="J. Bacteriol.">
        <title>Complete genome sequence of the plant pathogen Ralstonia solanacearum strain Po82.</title>
        <authorList>
            <person name="Xu J."/>
            <person name="Zheng H.J."/>
            <person name="Liu L."/>
            <person name="Pan Z.C."/>
            <person name="Prior P."/>
            <person name="Tang B."/>
            <person name="Xu J.S."/>
            <person name="Zhang H."/>
            <person name="Tian Q."/>
            <person name="Zhang L.Q."/>
            <person name="Feng J."/>
        </authorList>
    </citation>
    <scope>NUCLEOTIDE SEQUENCE [LARGE SCALE GENOMIC DNA]</scope>
    <source>
        <strain evidence="1 2">Po82</strain>
    </source>
</reference>
<dbReference type="PATRIC" id="fig|1031711.3.peg.1723"/>
<gene>
    <name evidence="1" type="ordered locus">RSPO_c01772</name>
</gene>
<name>F6G1K2_RALS8</name>
<dbReference type="KEGG" id="rsn:RSPO_c01772"/>
<organism evidence="1 2">
    <name type="scientific">Ralstonia solanacearum (strain Po82)</name>
    <dbReference type="NCBI Taxonomy" id="1031711"/>
    <lineage>
        <taxon>Bacteria</taxon>
        <taxon>Pseudomonadati</taxon>
        <taxon>Pseudomonadota</taxon>
        <taxon>Betaproteobacteria</taxon>
        <taxon>Burkholderiales</taxon>
        <taxon>Burkholderiaceae</taxon>
        <taxon>Ralstonia</taxon>
        <taxon>Ralstonia solanacearum species complex</taxon>
    </lineage>
</organism>
<dbReference type="AlphaFoldDB" id="F6G1K2"/>
<dbReference type="HOGENOM" id="CLU_3065381_0_0_4"/>
<dbReference type="EMBL" id="CP002819">
    <property type="protein sequence ID" value="AEG69072.1"/>
    <property type="molecule type" value="Genomic_DNA"/>
</dbReference>